<dbReference type="AlphaFoldDB" id="U9SZ30"/>
<accession>U9SZ30</accession>
<dbReference type="HOGENOM" id="CLU_2229643_0_0_1"/>
<organism evidence="1">
    <name type="scientific">Rhizophagus irregularis (strain DAOM 181602 / DAOM 197198 / MUCL 43194)</name>
    <name type="common">Arbuscular mycorrhizal fungus</name>
    <name type="synonym">Glomus intraradices</name>
    <dbReference type="NCBI Taxonomy" id="747089"/>
    <lineage>
        <taxon>Eukaryota</taxon>
        <taxon>Fungi</taxon>
        <taxon>Fungi incertae sedis</taxon>
        <taxon>Mucoromycota</taxon>
        <taxon>Glomeromycotina</taxon>
        <taxon>Glomeromycetes</taxon>
        <taxon>Glomerales</taxon>
        <taxon>Glomeraceae</taxon>
        <taxon>Rhizophagus</taxon>
    </lineage>
</organism>
<evidence type="ECO:0000313" key="1">
    <source>
        <dbReference type="EMBL" id="ESA01145.1"/>
    </source>
</evidence>
<reference evidence="1" key="1">
    <citation type="submission" date="2013-07" db="EMBL/GenBank/DDBJ databases">
        <title>The genome of an arbuscular mycorrhizal fungus provides insights into the evolution of the oldest plant symbiosis.</title>
        <authorList>
            <consortium name="DOE Joint Genome Institute"/>
            <person name="Tisserant E."/>
            <person name="Malbreil M."/>
            <person name="Kuo A."/>
            <person name="Kohler A."/>
            <person name="Symeonidi A."/>
            <person name="Balestrini R."/>
            <person name="Charron P."/>
            <person name="Duensing N."/>
            <person name="Frei-dit-Frey N."/>
            <person name="Gianinazzi-Pearson V."/>
            <person name="Gilbert B."/>
            <person name="Handa Y."/>
            <person name="Hijri M."/>
            <person name="Kaul R."/>
            <person name="Kawaguchi M."/>
            <person name="Krajinski F."/>
            <person name="Lammers P."/>
            <person name="Lapierre D."/>
            <person name="Masclaux F.G."/>
            <person name="Murat C."/>
            <person name="Morin E."/>
            <person name="Ndikumana S."/>
            <person name="Pagni M."/>
            <person name="Petitpierre D."/>
            <person name="Requena N."/>
            <person name="Rosikiewicz P."/>
            <person name="Riley R."/>
            <person name="Saito K."/>
            <person name="San Clemente H."/>
            <person name="Shapiro H."/>
            <person name="van Tuinen D."/>
            <person name="Becard G."/>
            <person name="Bonfante P."/>
            <person name="Paszkowski U."/>
            <person name="Shachar-Hill Y."/>
            <person name="Young J.P."/>
            <person name="Sanders I.R."/>
            <person name="Henrissat B."/>
            <person name="Rensing S.A."/>
            <person name="Grigoriev I.V."/>
            <person name="Corradi N."/>
            <person name="Roux C."/>
            <person name="Martin F."/>
        </authorList>
    </citation>
    <scope>NUCLEOTIDE SEQUENCE</scope>
    <source>
        <strain evidence="1">DAOM 197198</strain>
    </source>
</reference>
<proteinExistence type="predicted"/>
<name>U9SZ30_RHIID</name>
<sequence>VRAGYLTLIDFGSLIDLELPPSSFRILGLDNVSHYFPFRYWIWLDYCNEITKVNSSLAPCLLLPRNGQLASSKMAISAEYRNAFLIFSSRKGSSKMISSTCACLLI</sequence>
<feature type="non-terminal residue" evidence="1">
    <location>
        <position position="1"/>
    </location>
</feature>
<protein>
    <submittedName>
        <fullName evidence="1">Uncharacterized protein</fullName>
    </submittedName>
</protein>
<gene>
    <name evidence="1" type="ORF">GLOINDRAFT_328222</name>
</gene>
<dbReference type="EMBL" id="KI296699">
    <property type="protein sequence ID" value="ESA01145.1"/>
    <property type="molecule type" value="Genomic_DNA"/>
</dbReference>